<feature type="domain" description="Reverse transcriptase" evidence="1">
    <location>
        <begin position="1"/>
        <end position="63"/>
    </location>
</feature>
<reference evidence="2" key="2">
    <citation type="journal article" date="2014" name="ISME J.">
        <title>Microbial stratification in low pH oxic and suboxic macroscopic growths along an acid mine drainage.</title>
        <authorList>
            <person name="Mendez-Garcia C."/>
            <person name="Mesa V."/>
            <person name="Sprenger R.R."/>
            <person name="Richter M."/>
            <person name="Diez M.S."/>
            <person name="Solano J."/>
            <person name="Bargiela R."/>
            <person name="Golyshina O.V."/>
            <person name="Manteca A."/>
            <person name="Ramos J.L."/>
            <person name="Gallego J.R."/>
            <person name="Llorente I."/>
            <person name="Martins Dos Santos V.A."/>
            <person name="Jensen O.N."/>
            <person name="Pelaez A.I."/>
            <person name="Sanchez J."/>
            <person name="Ferrer M."/>
        </authorList>
    </citation>
    <scope>NUCLEOTIDE SEQUENCE</scope>
</reference>
<dbReference type="Pfam" id="PF00078">
    <property type="entry name" value="RVT_1"/>
    <property type="match status" value="1"/>
</dbReference>
<name>T1A757_9ZZZZ</name>
<organism evidence="2">
    <name type="scientific">mine drainage metagenome</name>
    <dbReference type="NCBI Taxonomy" id="410659"/>
    <lineage>
        <taxon>unclassified sequences</taxon>
        <taxon>metagenomes</taxon>
        <taxon>ecological metagenomes</taxon>
    </lineage>
</organism>
<keyword evidence="2" id="KW-0808">Transferase</keyword>
<dbReference type="EMBL" id="AUZY01010669">
    <property type="protein sequence ID" value="EQD37665.1"/>
    <property type="molecule type" value="Genomic_DNA"/>
</dbReference>
<reference evidence="2" key="1">
    <citation type="submission" date="2013-08" db="EMBL/GenBank/DDBJ databases">
        <authorList>
            <person name="Mendez C."/>
            <person name="Richter M."/>
            <person name="Ferrer M."/>
            <person name="Sanchez J."/>
        </authorList>
    </citation>
    <scope>NUCLEOTIDE SEQUENCE</scope>
</reference>
<dbReference type="SUPFAM" id="SSF56672">
    <property type="entry name" value="DNA/RNA polymerases"/>
    <property type="match status" value="1"/>
</dbReference>
<gene>
    <name evidence="2" type="ORF">B1B_16041</name>
</gene>
<evidence type="ECO:0000313" key="2">
    <source>
        <dbReference type="EMBL" id="EQD37665.1"/>
    </source>
</evidence>
<evidence type="ECO:0000259" key="1">
    <source>
        <dbReference type="PROSITE" id="PS50878"/>
    </source>
</evidence>
<keyword evidence="2" id="KW-0695">RNA-directed DNA polymerase</keyword>
<protein>
    <submittedName>
        <fullName evidence="2">Maturase reverse transcriptase</fullName>
    </submittedName>
</protein>
<keyword evidence="2" id="KW-0548">Nucleotidyltransferase</keyword>
<dbReference type="InterPro" id="IPR000477">
    <property type="entry name" value="RT_dom"/>
</dbReference>
<comment type="caution">
    <text evidence="2">The sequence shown here is derived from an EMBL/GenBank/DDBJ whole genome shotgun (WGS) entry which is preliminary data.</text>
</comment>
<dbReference type="AlphaFoldDB" id="T1A757"/>
<dbReference type="PROSITE" id="PS50878">
    <property type="entry name" value="RT_POL"/>
    <property type="match status" value="1"/>
</dbReference>
<dbReference type="GO" id="GO:0003964">
    <property type="term" value="F:RNA-directed DNA polymerase activity"/>
    <property type="evidence" value="ECO:0007669"/>
    <property type="project" value="UniProtKB-KW"/>
</dbReference>
<dbReference type="InterPro" id="IPR043502">
    <property type="entry name" value="DNA/RNA_pol_sf"/>
</dbReference>
<accession>T1A757</accession>
<proteinExistence type="predicted"/>
<feature type="non-terminal residue" evidence="2">
    <location>
        <position position="63"/>
    </location>
</feature>
<sequence>MKRGNLLRHLHAHGCALLRFADDGVLGFEHEADAQRYLQEVRDRLAEFSLALHPEKTKLIETR</sequence>